<dbReference type="GO" id="GO:0016052">
    <property type="term" value="P:carbohydrate catabolic process"/>
    <property type="evidence" value="ECO:0007669"/>
    <property type="project" value="InterPro"/>
</dbReference>
<comment type="caution">
    <text evidence="3">The sequence shown here is derived from an EMBL/GenBank/DDBJ whole genome shotgun (WGS) entry which is preliminary data.</text>
</comment>
<proteinExistence type="predicted"/>
<evidence type="ECO:0000313" key="4">
    <source>
        <dbReference type="Proteomes" id="UP000270291"/>
    </source>
</evidence>
<organism evidence="3 4">
    <name type="scientific">Hymenobacter perfusus</name>
    <dbReference type="NCBI Taxonomy" id="1236770"/>
    <lineage>
        <taxon>Bacteria</taxon>
        <taxon>Pseudomonadati</taxon>
        <taxon>Bacteroidota</taxon>
        <taxon>Cytophagia</taxon>
        <taxon>Cytophagales</taxon>
        <taxon>Hymenobacteraceae</taxon>
        <taxon>Hymenobacter</taxon>
    </lineage>
</organism>
<dbReference type="OrthoDB" id="9786766at2"/>
<dbReference type="Pfam" id="PF06452">
    <property type="entry name" value="CBM9_1"/>
    <property type="match status" value="1"/>
</dbReference>
<accession>A0A428KH34</accession>
<protein>
    <submittedName>
        <fullName evidence="3">Uncharacterized protein</fullName>
    </submittedName>
</protein>
<gene>
    <name evidence="3" type="ORF">EI293_00880</name>
</gene>
<evidence type="ECO:0000259" key="1">
    <source>
        <dbReference type="Pfam" id="PF06452"/>
    </source>
</evidence>
<dbReference type="InterPro" id="IPR010502">
    <property type="entry name" value="Carb-bd_dom_fam9"/>
</dbReference>
<dbReference type="Gene3D" id="2.60.40.1190">
    <property type="match status" value="1"/>
</dbReference>
<dbReference type="CDD" id="cd09618">
    <property type="entry name" value="CBM9_like_2"/>
    <property type="match status" value="1"/>
</dbReference>
<evidence type="ECO:0000259" key="2">
    <source>
        <dbReference type="Pfam" id="PF19313"/>
    </source>
</evidence>
<evidence type="ECO:0000313" key="3">
    <source>
        <dbReference type="EMBL" id="RSK45757.1"/>
    </source>
</evidence>
<dbReference type="EMBL" id="RWIU01000001">
    <property type="protein sequence ID" value="RSK45757.1"/>
    <property type="molecule type" value="Genomic_DNA"/>
</dbReference>
<reference evidence="3 4" key="1">
    <citation type="submission" date="2018-12" db="EMBL/GenBank/DDBJ databases">
        <authorList>
            <person name="Feng G."/>
            <person name="Zhu H."/>
        </authorList>
    </citation>
    <scope>NUCLEOTIDE SEQUENCE [LARGE SCALE GENOMIC DNA]</scope>
    <source>
        <strain evidence="3 4">LMG 26000</strain>
    </source>
</reference>
<sequence>MYCSVPPRRRQVFRPFCPPPPGLYCSGRRAFHLATTYRLFYLSSRLCAVKYIRVFLLLVGVLLTTVAGQAQSQPASEAAVTAAAVPAPKRQLQALRITEAIKLDGDLNEAIWQQAPIATEFIQNRPNPGPREKHPTEVRILYDDANLYIGAIMHDVSQDSIMRELSERDNMGNTDFFGIFLDTYHDKINGYGFFITTGGVQADARYSPAGGEDFNWNAVWDSRTALRGTDWVAEVRIPYSAIRFSKAAEQLWGVNFMRQRKRDNQGFFWNEVKPAVDGFVNQWGELQGLKNIQPPLRLSLTPYISSYVNHYPYNEQGTRNSSTSFNGGADVKWGINESFTLDATLVPDFGQVQSDNQVLNLSPFEVQFQENRQFFTEGTELFNKGNLFYSRRVGATPIGFGSVGDQLRAGERGPDGQWRPGESVVSNPGVTRLLNATKVSGRTSKGLGVGVFNALSNDVYATVRDSVDGRERDVLTQPFSNYSIMVLDQSLKNNSYVSLINTNVTRWGSTYDANVTGGLFRFADKKNAYAIDGRVVYSRRQGNAFGSEQRIDDQNGYKYQIGLNKISGNFTWQLGQGIESDTYNPNDLGILFGNNNISQYLNLSYNKYQPFWKVNNFYSWASLNHSLLYKPTRYQNANVAAGWNTTFTKSFLTTGMNFDANPVTHDYYEPRQYPLGDYYVRVPVNANVGGFLSTDYRKKLAWDLNAGVRWYAQDDRLPRARRMGYGWGVSPRYRVSNQLNFRYNLDWNLRENQIGYVNGGLDTSLPDDARFRDNHPGDVLLGRRRVLTVTNTLSGAYTFNNRMSLTIRTRHYTSTVNYRDFARLGKGGAEQLVDYRRNRDNTFNAFNVDAVYSWWFAPGSQVSIVWKNASSSFLEANEATPLYFDNLSNTINTPHNNNVSIKILYYLDYLMLKRRRA</sequence>
<dbReference type="Proteomes" id="UP000270291">
    <property type="component" value="Unassembled WGS sequence"/>
</dbReference>
<dbReference type="AlphaFoldDB" id="A0A428KH34"/>
<feature type="domain" description="DUF5916" evidence="2">
    <location>
        <begin position="294"/>
        <end position="914"/>
    </location>
</feature>
<dbReference type="GO" id="GO:0030246">
    <property type="term" value="F:carbohydrate binding"/>
    <property type="evidence" value="ECO:0007669"/>
    <property type="project" value="InterPro"/>
</dbReference>
<dbReference type="InterPro" id="IPR045670">
    <property type="entry name" value="DUF5916"/>
</dbReference>
<dbReference type="Pfam" id="PF19313">
    <property type="entry name" value="DUF5916"/>
    <property type="match status" value="1"/>
</dbReference>
<dbReference type="SUPFAM" id="SSF49344">
    <property type="entry name" value="CBD9-like"/>
    <property type="match status" value="1"/>
</dbReference>
<name>A0A428KH34_9BACT</name>
<dbReference type="GO" id="GO:0004553">
    <property type="term" value="F:hydrolase activity, hydrolyzing O-glycosyl compounds"/>
    <property type="evidence" value="ECO:0007669"/>
    <property type="project" value="InterPro"/>
</dbReference>
<keyword evidence="4" id="KW-1185">Reference proteome</keyword>
<feature type="domain" description="Carbohydrate-binding" evidence="1">
    <location>
        <begin position="104"/>
        <end position="260"/>
    </location>
</feature>